<organism evidence="1 2">
    <name type="scientific">Cocleimonas flava</name>
    <dbReference type="NCBI Taxonomy" id="634765"/>
    <lineage>
        <taxon>Bacteria</taxon>
        <taxon>Pseudomonadati</taxon>
        <taxon>Pseudomonadota</taxon>
        <taxon>Gammaproteobacteria</taxon>
        <taxon>Thiotrichales</taxon>
        <taxon>Thiotrichaceae</taxon>
        <taxon>Cocleimonas</taxon>
    </lineage>
</organism>
<dbReference type="Proteomes" id="UP000294887">
    <property type="component" value="Unassembled WGS sequence"/>
</dbReference>
<dbReference type="EMBL" id="SMFQ01000004">
    <property type="protein sequence ID" value="TCJ84748.1"/>
    <property type="molecule type" value="Genomic_DNA"/>
</dbReference>
<dbReference type="PANTHER" id="PTHR38774">
    <property type="entry name" value="CYTOPLASMIC PROTEIN-RELATED"/>
    <property type="match status" value="1"/>
</dbReference>
<accession>A0A4R1EZU2</accession>
<gene>
    <name evidence="1" type="ORF">EV695_2709</name>
</gene>
<sequence length="151" mass="18164">MEVKNKNTDAFTPRPHSFIDLMNMYEGNYIRLRLFCGDIRQLPDETISRVEGSVPVSLKVLERSRHTTLLMITYLFEDEDRRPDLKVQIYHDSRQADVVSRNCRITGRDIRLWEKQFDNVLLCRWRLNRFLYKWLGYLEHQGHSFKSNNNI</sequence>
<protein>
    <recommendedName>
        <fullName evidence="3">DUF1249 domain-containing protein</fullName>
    </recommendedName>
</protein>
<dbReference type="AlphaFoldDB" id="A0A4R1EZU2"/>
<evidence type="ECO:0000313" key="1">
    <source>
        <dbReference type="EMBL" id="TCJ84748.1"/>
    </source>
</evidence>
<evidence type="ECO:0008006" key="3">
    <source>
        <dbReference type="Google" id="ProtNLM"/>
    </source>
</evidence>
<dbReference type="RefSeq" id="WP_131906488.1">
    <property type="nucleotide sequence ID" value="NZ_BAAAFU010000006.1"/>
</dbReference>
<dbReference type="InterPro" id="IPR009659">
    <property type="entry name" value="DUF1249"/>
</dbReference>
<evidence type="ECO:0000313" key="2">
    <source>
        <dbReference type="Proteomes" id="UP000294887"/>
    </source>
</evidence>
<keyword evidence="2" id="KW-1185">Reference proteome</keyword>
<dbReference type="PANTHER" id="PTHR38774:SF1">
    <property type="entry name" value="CYTOPLASMIC PROTEIN"/>
    <property type="match status" value="1"/>
</dbReference>
<proteinExistence type="predicted"/>
<reference evidence="1 2" key="1">
    <citation type="submission" date="2019-03" db="EMBL/GenBank/DDBJ databases">
        <title>Genomic Encyclopedia of Type Strains, Phase IV (KMG-IV): sequencing the most valuable type-strain genomes for metagenomic binning, comparative biology and taxonomic classification.</title>
        <authorList>
            <person name="Goeker M."/>
        </authorList>
    </citation>
    <scope>NUCLEOTIDE SEQUENCE [LARGE SCALE GENOMIC DNA]</scope>
    <source>
        <strain evidence="1 2">DSM 24830</strain>
    </source>
</reference>
<comment type="caution">
    <text evidence="1">The sequence shown here is derived from an EMBL/GenBank/DDBJ whole genome shotgun (WGS) entry which is preliminary data.</text>
</comment>
<name>A0A4R1EZU2_9GAMM</name>
<dbReference type="OrthoDB" id="9793663at2"/>
<dbReference type="Pfam" id="PF06853">
    <property type="entry name" value="DUF1249"/>
    <property type="match status" value="1"/>
</dbReference>